<accession>A0ABY8B1S1</accession>
<protein>
    <submittedName>
        <fullName evidence="2">Uncharacterized protein</fullName>
    </submittedName>
</protein>
<reference evidence="2 3" key="1">
    <citation type="submission" date="2022-10" db="EMBL/GenBank/DDBJ databases">
        <title>Complete genome sequence of Exiguobacterium profundum TSS-3 isolated from an extremely saline-alkaline spring located in Ixtapa, Chiapas-Mexico.</title>
        <authorList>
            <person name="Rincon-Rosales R."/>
            <person name="Rogel M.A."/>
            <person name="Rincon-Molina C.I."/>
            <person name="Guerrero G."/>
            <person name="Manzano-Gomez L.A."/>
            <person name="Lopez-Lopez A."/>
            <person name="Rincon Molina F.A."/>
            <person name="Martinez-Romero E."/>
        </authorList>
    </citation>
    <scope>NUCLEOTIDE SEQUENCE [LARGE SCALE GENOMIC DNA]</scope>
    <source>
        <strain evidence="2 3">TSS-3</strain>
    </source>
</reference>
<evidence type="ECO:0000313" key="3">
    <source>
        <dbReference type="Proteomes" id="UP001219957"/>
    </source>
</evidence>
<dbReference type="Proteomes" id="UP001219957">
    <property type="component" value="Chromosome"/>
</dbReference>
<feature type="transmembrane region" description="Helical" evidence="1">
    <location>
        <begin position="47"/>
        <end position="69"/>
    </location>
</feature>
<evidence type="ECO:0000313" key="2">
    <source>
        <dbReference type="EMBL" id="WED55881.1"/>
    </source>
</evidence>
<organism evidence="2 3">
    <name type="scientific">Exiguobacterium profundum</name>
    <dbReference type="NCBI Taxonomy" id="307643"/>
    <lineage>
        <taxon>Bacteria</taxon>
        <taxon>Bacillati</taxon>
        <taxon>Bacillota</taxon>
        <taxon>Bacilli</taxon>
        <taxon>Bacillales</taxon>
        <taxon>Bacillales Family XII. Incertae Sedis</taxon>
        <taxon>Exiguobacterium</taxon>
    </lineage>
</organism>
<keyword evidence="3" id="KW-1185">Reference proteome</keyword>
<name>A0ABY8B1S1_9BACL</name>
<dbReference type="EMBL" id="CP109617">
    <property type="protein sequence ID" value="WED55881.1"/>
    <property type="molecule type" value="Genomic_DNA"/>
</dbReference>
<sequence length="117" mass="13223">MNTEEILKVDVSLLDYFLILTVIFTIFSVLLKVTLSQEKMDFDAVSHLAFTILKLFGYGLLAGLIYFYAHKGFQQIDVLTLFTFMLATFEAGHCLSIVVSNRIKSVVGFSNDVSKKR</sequence>
<keyword evidence="1" id="KW-0812">Transmembrane</keyword>
<feature type="transmembrane region" description="Helical" evidence="1">
    <location>
        <begin position="81"/>
        <end position="99"/>
    </location>
</feature>
<proteinExistence type="predicted"/>
<keyword evidence="1" id="KW-1133">Transmembrane helix</keyword>
<gene>
    <name evidence="2" type="ORF">OE059_03205</name>
</gene>
<feature type="transmembrane region" description="Helical" evidence="1">
    <location>
        <begin position="16"/>
        <end position="35"/>
    </location>
</feature>
<dbReference type="RefSeq" id="WP_270811688.1">
    <property type="nucleotide sequence ID" value="NZ_CP109617.1"/>
</dbReference>
<keyword evidence="1" id="KW-0472">Membrane</keyword>
<evidence type="ECO:0000256" key="1">
    <source>
        <dbReference type="SAM" id="Phobius"/>
    </source>
</evidence>